<reference evidence="1" key="1">
    <citation type="submission" date="2022-04" db="EMBL/GenBank/DDBJ databases">
        <title>Genome of the entomopathogenic fungus Entomophthora muscae.</title>
        <authorList>
            <person name="Elya C."/>
            <person name="Lovett B.R."/>
            <person name="Lee E."/>
            <person name="Macias A.M."/>
            <person name="Hajek A.E."/>
            <person name="De Bivort B.L."/>
            <person name="Kasson M.T."/>
            <person name="De Fine Licht H.H."/>
            <person name="Stajich J.E."/>
        </authorList>
    </citation>
    <scope>NUCLEOTIDE SEQUENCE</scope>
    <source>
        <strain evidence="1">Berkeley</strain>
    </source>
</reference>
<evidence type="ECO:0000313" key="2">
    <source>
        <dbReference type="Proteomes" id="UP001165960"/>
    </source>
</evidence>
<protein>
    <submittedName>
        <fullName evidence="1">Uncharacterized protein</fullName>
    </submittedName>
</protein>
<evidence type="ECO:0000313" key="1">
    <source>
        <dbReference type="EMBL" id="KAJ9058497.1"/>
    </source>
</evidence>
<keyword evidence="2" id="KW-1185">Reference proteome</keyword>
<dbReference type="Proteomes" id="UP001165960">
    <property type="component" value="Unassembled WGS sequence"/>
</dbReference>
<dbReference type="EMBL" id="QTSX02005721">
    <property type="protein sequence ID" value="KAJ9058497.1"/>
    <property type="molecule type" value="Genomic_DNA"/>
</dbReference>
<sequence length="168" mass="19741">MHTCQAHIAQSHIHITYDEKRAGVDHQYFGCKTSTKFWTKVQWELFGCQSRTSLPGKDMVFEHTMKGAPLPLQALYYQLAIHQVHSTRRLWVIGRKTINVKEMVGRWKHNVSDAVECINKFGKLILGKYQTQYATIANSEYIEYDPILKRIQPCWRTPRSLQDFHNFE</sequence>
<comment type="caution">
    <text evidence="1">The sequence shown here is derived from an EMBL/GenBank/DDBJ whole genome shotgun (WGS) entry which is preliminary data.</text>
</comment>
<accession>A0ACC2S882</accession>
<proteinExistence type="predicted"/>
<organism evidence="1 2">
    <name type="scientific">Entomophthora muscae</name>
    <dbReference type="NCBI Taxonomy" id="34485"/>
    <lineage>
        <taxon>Eukaryota</taxon>
        <taxon>Fungi</taxon>
        <taxon>Fungi incertae sedis</taxon>
        <taxon>Zoopagomycota</taxon>
        <taxon>Entomophthoromycotina</taxon>
        <taxon>Entomophthoromycetes</taxon>
        <taxon>Entomophthorales</taxon>
        <taxon>Entomophthoraceae</taxon>
        <taxon>Entomophthora</taxon>
    </lineage>
</organism>
<gene>
    <name evidence="1" type="ORF">DSO57_1011873</name>
</gene>
<name>A0ACC2S882_9FUNG</name>